<feature type="transmembrane region" description="Helical" evidence="7">
    <location>
        <begin position="78"/>
        <end position="97"/>
    </location>
</feature>
<keyword evidence="4 7" id="KW-0812">Transmembrane</keyword>
<evidence type="ECO:0000256" key="7">
    <source>
        <dbReference type="RuleBase" id="RU363032"/>
    </source>
</evidence>
<feature type="transmembrane region" description="Helical" evidence="7">
    <location>
        <begin position="251"/>
        <end position="271"/>
    </location>
</feature>
<dbReference type="EMBL" id="DSMG01000167">
    <property type="protein sequence ID" value="HDX33029.1"/>
    <property type="molecule type" value="Genomic_DNA"/>
</dbReference>
<evidence type="ECO:0000256" key="3">
    <source>
        <dbReference type="ARBA" id="ARBA00022475"/>
    </source>
</evidence>
<feature type="transmembrane region" description="Helical" evidence="7">
    <location>
        <begin position="117"/>
        <end position="143"/>
    </location>
</feature>
<keyword evidence="2 7" id="KW-0813">Transport</keyword>
<dbReference type="Pfam" id="PF00528">
    <property type="entry name" value="BPD_transp_1"/>
    <property type="match status" value="1"/>
</dbReference>
<evidence type="ECO:0000256" key="5">
    <source>
        <dbReference type="ARBA" id="ARBA00022989"/>
    </source>
</evidence>
<comment type="subcellular location">
    <subcellularLocation>
        <location evidence="1 7">Cell membrane</location>
        <topology evidence="1 7">Multi-pass membrane protein</topology>
    </subcellularLocation>
</comment>
<feature type="transmembrane region" description="Helical" evidence="7">
    <location>
        <begin position="149"/>
        <end position="172"/>
    </location>
</feature>
<gene>
    <name evidence="9" type="ORF">ENQ20_16315</name>
</gene>
<feature type="transmembrane region" description="Helical" evidence="7">
    <location>
        <begin position="9"/>
        <end position="30"/>
    </location>
</feature>
<evidence type="ECO:0000256" key="6">
    <source>
        <dbReference type="ARBA" id="ARBA00023136"/>
    </source>
</evidence>
<keyword evidence="6 7" id="KW-0472">Membrane</keyword>
<name>A0A7C1K175_9CHLR</name>
<dbReference type="GO" id="GO:0005886">
    <property type="term" value="C:plasma membrane"/>
    <property type="evidence" value="ECO:0007669"/>
    <property type="project" value="UniProtKB-SubCell"/>
</dbReference>
<feature type="transmembrane region" description="Helical" evidence="7">
    <location>
        <begin position="193"/>
        <end position="215"/>
    </location>
</feature>
<accession>A0A7C1K175</accession>
<reference evidence="9" key="1">
    <citation type="journal article" date="2020" name="mSystems">
        <title>Genome- and Community-Level Interaction Insights into Carbon Utilization and Element Cycling Functions of Hydrothermarchaeota in Hydrothermal Sediment.</title>
        <authorList>
            <person name="Zhou Z."/>
            <person name="Liu Y."/>
            <person name="Xu W."/>
            <person name="Pan J."/>
            <person name="Luo Z.H."/>
            <person name="Li M."/>
        </authorList>
    </citation>
    <scope>NUCLEOTIDE SEQUENCE [LARGE SCALE GENOMIC DNA]</scope>
    <source>
        <strain evidence="9">SpSt-289</strain>
    </source>
</reference>
<dbReference type="SUPFAM" id="SSF161098">
    <property type="entry name" value="MetI-like"/>
    <property type="match status" value="1"/>
</dbReference>
<evidence type="ECO:0000256" key="2">
    <source>
        <dbReference type="ARBA" id="ARBA00022448"/>
    </source>
</evidence>
<dbReference type="PANTHER" id="PTHR32243">
    <property type="entry name" value="MALTOSE TRANSPORT SYSTEM PERMEASE-RELATED"/>
    <property type="match status" value="1"/>
</dbReference>
<evidence type="ECO:0000256" key="4">
    <source>
        <dbReference type="ARBA" id="ARBA00022692"/>
    </source>
</evidence>
<dbReference type="Gene3D" id="1.10.3720.10">
    <property type="entry name" value="MetI-like"/>
    <property type="match status" value="1"/>
</dbReference>
<proteinExistence type="inferred from homology"/>
<dbReference type="InterPro" id="IPR000515">
    <property type="entry name" value="MetI-like"/>
</dbReference>
<dbReference type="PROSITE" id="PS50928">
    <property type="entry name" value="ABC_TM1"/>
    <property type="match status" value="1"/>
</dbReference>
<dbReference type="PANTHER" id="PTHR32243:SF18">
    <property type="entry name" value="INNER MEMBRANE ABC TRANSPORTER PERMEASE PROTEIN YCJP"/>
    <property type="match status" value="1"/>
</dbReference>
<evidence type="ECO:0000313" key="9">
    <source>
        <dbReference type="EMBL" id="HDX33029.1"/>
    </source>
</evidence>
<keyword evidence="3" id="KW-1003">Cell membrane</keyword>
<evidence type="ECO:0000256" key="1">
    <source>
        <dbReference type="ARBA" id="ARBA00004651"/>
    </source>
</evidence>
<evidence type="ECO:0000259" key="8">
    <source>
        <dbReference type="PROSITE" id="PS50928"/>
    </source>
</evidence>
<dbReference type="InterPro" id="IPR050901">
    <property type="entry name" value="BP-dep_ABC_trans_perm"/>
</dbReference>
<dbReference type="GO" id="GO:0055085">
    <property type="term" value="P:transmembrane transport"/>
    <property type="evidence" value="ECO:0007669"/>
    <property type="project" value="InterPro"/>
</dbReference>
<comment type="similarity">
    <text evidence="7">Belongs to the binding-protein-dependent transport system permease family.</text>
</comment>
<dbReference type="InterPro" id="IPR035906">
    <property type="entry name" value="MetI-like_sf"/>
</dbReference>
<protein>
    <submittedName>
        <fullName evidence="9">Carbohydrate ABC transporter permease</fullName>
    </submittedName>
</protein>
<feature type="domain" description="ABC transmembrane type-1" evidence="8">
    <location>
        <begin position="74"/>
        <end position="271"/>
    </location>
</feature>
<keyword evidence="5 7" id="KW-1133">Transmembrane helix</keyword>
<sequence length="286" mass="32904">MKRKLWQRTLIYTVVVLWSIVCLFPFYWLFTTSFKTPLAVSRGPRYIPYVDFQPTGDHWRYLFNEQGRTLARHFRNSLIAATGATVSAVILGAMGGYGLARYRYHWRHVFNWRNDNIAFWIISQRFLPPALFVVPFLLLYSWLNLIDTHIGLILAYTMFNVPFALWIMRDFFMSLPIELEESALVDGATPWQAFVRIVLPLSAPGLVSVAIFSFVFSWNEFLYALMLTNYEAITLPVLIAGQNNTRGIQWWYISGLTLTAVAPVVLIGLIMERYIIRGLTAGALKG</sequence>
<dbReference type="CDD" id="cd06261">
    <property type="entry name" value="TM_PBP2"/>
    <property type="match status" value="1"/>
</dbReference>
<comment type="caution">
    <text evidence="9">The sequence shown here is derived from an EMBL/GenBank/DDBJ whole genome shotgun (WGS) entry which is preliminary data.</text>
</comment>
<organism evidence="9">
    <name type="scientific">Caldilinea aerophila</name>
    <dbReference type="NCBI Taxonomy" id="133453"/>
    <lineage>
        <taxon>Bacteria</taxon>
        <taxon>Bacillati</taxon>
        <taxon>Chloroflexota</taxon>
        <taxon>Caldilineae</taxon>
        <taxon>Caldilineales</taxon>
        <taxon>Caldilineaceae</taxon>
        <taxon>Caldilinea</taxon>
    </lineage>
</organism>
<dbReference type="AlphaFoldDB" id="A0A7C1K175"/>